<organism evidence="1 2">
    <name type="scientific">Microvirga aerophila</name>
    <dbReference type="NCBI Taxonomy" id="670291"/>
    <lineage>
        <taxon>Bacteria</taxon>
        <taxon>Pseudomonadati</taxon>
        <taxon>Pseudomonadota</taxon>
        <taxon>Alphaproteobacteria</taxon>
        <taxon>Hyphomicrobiales</taxon>
        <taxon>Methylobacteriaceae</taxon>
        <taxon>Microvirga</taxon>
    </lineage>
</organism>
<gene>
    <name evidence="1" type="ORF">MAE02_61500</name>
</gene>
<name>A0A512C2L1_9HYPH</name>
<dbReference type="EMBL" id="BJYU01000195">
    <property type="protein sequence ID" value="GEO18454.1"/>
    <property type="molecule type" value="Genomic_DNA"/>
</dbReference>
<dbReference type="AlphaFoldDB" id="A0A512C2L1"/>
<evidence type="ECO:0000313" key="1">
    <source>
        <dbReference type="EMBL" id="GEO18454.1"/>
    </source>
</evidence>
<sequence>MNIQLSQPEFGAAGRASPVRRHPQVAELLAKGQPAPAAIDAFLANHQFPLVEPGAVTFAWRGAADHVDLLRWIHAGERAHFERVSGTDLWLLRLPVTDGGRFEYKLAIGWHGGEEWILDPLNPARARDPFGENSECRTYGYTRPEWSEPRGAPAGRIETVEVESAAFGERREERVYLPVSYAAERPYPLVIIHDGQDFVSYADLSVSLDNLIEAGDIPPIVAALVQTRDRMGEYARGRRHARYLVHELLPVLQSRYKISNEPEGRVVMGASLGAVASLSTAFRYPGVFGGLVLQSGSFILDERKLEHRPHPVFHRIARLVRALRRAPQVPGARAFVSTGELEGLAEENHALANFLRERGINVLFKSAWDGHHWHNWRDQLRDGLMWVLHREQERER</sequence>
<dbReference type="Proteomes" id="UP000321085">
    <property type="component" value="Unassembled WGS sequence"/>
</dbReference>
<reference evidence="1 2" key="1">
    <citation type="submission" date="2019-07" db="EMBL/GenBank/DDBJ databases">
        <title>Whole genome shotgun sequence of Microvirga aerophila NBRC 106136.</title>
        <authorList>
            <person name="Hosoyama A."/>
            <person name="Uohara A."/>
            <person name="Ohji S."/>
            <person name="Ichikawa N."/>
        </authorList>
    </citation>
    <scope>NUCLEOTIDE SEQUENCE [LARGE SCALE GENOMIC DNA]</scope>
    <source>
        <strain evidence="1 2">NBRC 106136</strain>
    </source>
</reference>
<dbReference type="InterPro" id="IPR014756">
    <property type="entry name" value="Ig_E-set"/>
</dbReference>
<protein>
    <recommendedName>
        <fullName evidence="3">Enterochelin esterase</fullName>
    </recommendedName>
</protein>
<accession>A0A512C2L1</accession>
<dbReference type="InterPro" id="IPR000801">
    <property type="entry name" value="Esterase-like"/>
</dbReference>
<proteinExistence type="predicted"/>
<evidence type="ECO:0000313" key="2">
    <source>
        <dbReference type="Proteomes" id="UP000321085"/>
    </source>
</evidence>
<dbReference type="PANTHER" id="PTHR48098:SF3">
    <property type="entry name" value="IRON(III) ENTEROBACTIN ESTERASE"/>
    <property type="match status" value="1"/>
</dbReference>
<dbReference type="InterPro" id="IPR029058">
    <property type="entry name" value="AB_hydrolase_fold"/>
</dbReference>
<evidence type="ECO:0008006" key="3">
    <source>
        <dbReference type="Google" id="ProtNLM"/>
    </source>
</evidence>
<keyword evidence="2" id="KW-1185">Reference proteome</keyword>
<dbReference type="Pfam" id="PF00756">
    <property type="entry name" value="Esterase"/>
    <property type="match status" value="1"/>
</dbReference>
<comment type="caution">
    <text evidence="1">The sequence shown here is derived from an EMBL/GenBank/DDBJ whole genome shotgun (WGS) entry which is preliminary data.</text>
</comment>
<dbReference type="PANTHER" id="PTHR48098">
    <property type="entry name" value="ENTEROCHELIN ESTERASE-RELATED"/>
    <property type="match status" value="1"/>
</dbReference>
<dbReference type="RefSeq" id="WP_147023023.1">
    <property type="nucleotide sequence ID" value="NZ_BJYU01000195.1"/>
</dbReference>
<dbReference type="SUPFAM" id="SSF81296">
    <property type="entry name" value="E set domains"/>
    <property type="match status" value="1"/>
</dbReference>
<dbReference type="SUPFAM" id="SSF53474">
    <property type="entry name" value="alpha/beta-Hydrolases"/>
    <property type="match status" value="1"/>
</dbReference>
<dbReference type="InterPro" id="IPR050583">
    <property type="entry name" value="Mycobacterial_A85_antigen"/>
</dbReference>
<dbReference type="Gene3D" id="3.40.50.1820">
    <property type="entry name" value="alpha/beta hydrolase"/>
    <property type="match status" value="1"/>
</dbReference>